<dbReference type="Pfam" id="PF13692">
    <property type="entry name" value="Glyco_trans_1_4"/>
    <property type="match status" value="1"/>
</dbReference>
<dbReference type="InterPro" id="IPR050194">
    <property type="entry name" value="Glycosyltransferase_grp1"/>
</dbReference>
<dbReference type="RefSeq" id="WP_076958348.1">
    <property type="nucleotide sequence ID" value="NZ_MLCO01000165.1"/>
</dbReference>
<proteinExistence type="predicted"/>
<evidence type="ECO:0000313" key="2">
    <source>
        <dbReference type="Proteomes" id="UP000188879"/>
    </source>
</evidence>
<dbReference type="AlphaFoldDB" id="A0A1V2H2I5"/>
<dbReference type="CDD" id="cd03801">
    <property type="entry name" value="GT4_PimA-like"/>
    <property type="match status" value="1"/>
</dbReference>
<dbReference type="OrthoDB" id="7532485at2"/>
<sequence>MRIALIMSHADRAMGGATRELHFLRTLREQGAEVAAFRIHAGADIEEEEYLDGAVTATFLPEDLPAEAVPHRKVSTALVEALRAYAPDIVLFKGLNYAINAFVAGRMPGQRYGFIVGGAVTDTVLAGARFVFGEYDEQLSTHFAGFLGEGRGFVLPKYIDLELSRPPRPAVIDYDIANVGNFHEKRKNQQALLPLAGEFSLLLAGGGKPDKAVFGAAIASGRVHCPGRLDHAALFPLLHRSRIMVHSSTMDGLPRAMVEGMACGLPVVAYRDTVRGGLEHGVQGFLVTPEEMPDTVRRLLGDAALVERMGRAARAHVEATHGVPAIQAAARRFLSFLRQDR</sequence>
<dbReference type="PANTHER" id="PTHR45947">
    <property type="entry name" value="SULFOQUINOVOSYL TRANSFERASE SQD2"/>
    <property type="match status" value="1"/>
</dbReference>
<dbReference type="EMBL" id="MLCO01000165">
    <property type="protein sequence ID" value="ONG51423.1"/>
    <property type="molecule type" value="Genomic_DNA"/>
</dbReference>
<dbReference type="Proteomes" id="UP000188879">
    <property type="component" value="Unassembled WGS sequence"/>
</dbReference>
<protein>
    <submittedName>
        <fullName evidence="1">Uncharacterized protein</fullName>
    </submittedName>
</protein>
<dbReference type="SUPFAM" id="SSF53756">
    <property type="entry name" value="UDP-Glycosyltransferase/glycogen phosphorylase"/>
    <property type="match status" value="1"/>
</dbReference>
<dbReference type="Gene3D" id="3.40.50.2000">
    <property type="entry name" value="Glycogen Phosphorylase B"/>
    <property type="match status" value="2"/>
</dbReference>
<evidence type="ECO:0000313" key="1">
    <source>
        <dbReference type="EMBL" id="ONG51423.1"/>
    </source>
</evidence>
<name>A0A1V2H2I5_9PROT</name>
<reference evidence="1 2" key="1">
    <citation type="submission" date="2016-10" db="EMBL/GenBank/DDBJ databases">
        <title>Draft Genome sequence of Roseomonas sp. strain M3.</title>
        <authorList>
            <person name="Subhash Y."/>
            <person name="Lee S."/>
        </authorList>
    </citation>
    <scope>NUCLEOTIDE SEQUENCE [LARGE SCALE GENOMIC DNA]</scope>
    <source>
        <strain evidence="1 2">M3</strain>
    </source>
</reference>
<accession>A0A1V2H2I5</accession>
<keyword evidence="2" id="KW-1185">Reference proteome</keyword>
<gene>
    <name evidence="1" type="ORF">BKE38_16100</name>
</gene>
<comment type="caution">
    <text evidence="1">The sequence shown here is derived from an EMBL/GenBank/DDBJ whole genome shotgun (WGS) entry which is preliminary data.</text>
</comment>
<organism evidence="1 2">
    <name type="scientific">Teichococcus deserti</name>
    <dbReference type="NCBI Taxonomy" id="1817963"/>
    <lineage>
        <taxon>Bacteria</taxon>
        <taxon>Pseudomonadati</taxon>
        <taxon>Pseudomonadota</taxon>
        <taxon>Alphaproteobacteria</taxon>
        <taxon>Acetobacterales</taxon>
        <taxon>Roseomonadaceae</taxon>
        <taxon>Roseomonas</taxon>
    </lineage>
</organism>
<dbReference type="GO" id="GO:0016758">
    <property type="term" value="F:hexosyltransferase activity"/>
    <property type="evidence" value="ECO:0007669"/>
    <property type="project" value="TreeGrafter"/>
</dbReference>
<dbReference type="PANTHER" id="PTHR45947:SF3">
    <property type="entry name" value="SULFOQUINOVOSYL TRANSFERASE SQD2"/>
    <property type="match status" value="1"/>
</dbReference>